<dbReference type="GeneID" id="68093893"/>
<reference evidence="2 3" key="1">
    <citation type="journal article" date="2018" name="BMC Genomics">
        <title>The genome of Naegleria lovaniensis, the basis for a comparative approach to unravel pathogenicity factors of the human pathogenic amoeba N. fowleri.</title>
        <authorList>
            <person name="Liechti N."/>
            <person name="Schurch N."/>
            <person name="Bruggmann R."/>
            <person name="Wittwer M."/>
        </authorList>
    </citation>
    <scope>NUCLEOTIDE SEQUENCE [LARGE SCALE GENOMIC DNA]</scope>
    <source>
        <strain evidence="2 3">ATCC 30569</strain>
    </source>
</reference>
<evidence type="ECO:0000313" key="3">
    <source>
        <dbReference type="Proteomes" id="UP000816034"/>
    </source>
</evidence>
<name>A0AA88GWW2_NAELO</name>
<evidence type="ECO:0000313" key="2">
    <source>
        <dbReference type="EMBL" id="KAG2387843.1"/>
    </source>
</evidence>
<accession>A0AA88GWW2</accession>
<keyword evidence="3" id="KW-1185">Reference proteome</keyword>
<feature type="region of interest" description="Disordered" evidence="1">
    <location>
        <begin position="52"/>
        <end position="93"/>
    </location>
</feature>
<sequence length="93" mass="10604">MLSFTAGIVGGVYIAQRYDMEKVISEFKPTICQEELQGDLWDRVKKYEEKCRRHEPSTQESTSSSMNITNDLSNSQSPPNDPQQEIKNCSSKN</sequence>
<comment type="caution">
    <text evidence="2">The sequence shown here is derived from an EMBL/GenBank/DDBJ whole genome shotgun (WGS) entry which is preliminary data.</text>
</comment>
<dbReference type="Proteomes" id="UP000816034">
    <property type="component" value="Unassembled WGS sequence"/>
</dbReference>
<dbReference type="InterPro" id="IPR027854">
    <property type="entry name" value="STMP1"/>
</dbReference>
<protein>
    <submittedName>
        <fullName evidence="2">Uncharacterized protein</fullName>
    </submittedName>
</protein>
<gene>
    <name evidence="2" type="ORF">C9374_001437</name>
</gene>
<dbReference type="Pfam" id="PF15054">
    <property type="entry name" value="DUF4535"/>
    <property type="match status" value="1"/>
</dbReference>
<dbReference type="AlphaFoldDB" id="A0AA88GWW2"/>
<evidence type="ECO:0000256" key="1">
    <source>
        <dbReference type="SAM" id="MobiDB-lite"/>
    </source>
</evidence>
<dbReference type="EMBL" id="PYSW02000012">
    <property type="protein sequence ID" value="KAG2387843.1"/>
    <property type="molecule type" value="Genomic_DNA"/>
</dbReference>
<organism evidence="2 3">
    <name type="scientific">Naegleria lovaniensis</name>
    <name type="common">Amoeba</name>
    <dbReference type="NCBI Taxonomy" id="51637"/>
    <lineage>
        <taxon>Eukaryota</taxon>
        <taxon>Discoba</taxon>
        <taxon>Heterolobosea</taxon>
        <taxon>Tetramitia</taxon>
        <taxon>Eutetramitia</taxon>
        <taxon>Vahlkampfiidae</taxon>
        <taxon>Naegleria</taxon>
    </lineage>
</organism>
<dbReference type="RefSeq" id="XP_044551835.1">
    <property type="nucleotide sequence ID" value="XM_044690347.1"/>
</dbReference>
<proteinExistence type="predicted"/>
<feature type="compositionally biased region" description="Polar residues" evidence="1">
    <location>
        <begin position="58"/>
        <end position="93"/>
    </location>
</feature>